<proteinExistence type="predicted"/>
<sequence>MNWPGDARRPPPGAWFVSDERIRERLPDRPGDLEAPPTVPLYERTAFREADRGRILELLKARGLVFDNLAPGGILVPDRLRAVDLPDEAVPDGSWKYEVEFLPEKVFLRFVAKEYDVIRNHLSRCFRNQVIWNVSGTDEVRLEAHYSPPGNTRPYILIRSATAQCSVPEKLATRIQVLLDEIYEVEEPKSPLPALVRIGEPEPVPSNIASAPQTRGLTHMNDRALPLLEPLKLFHQIGVKCLKAKRGAFSFKQMAKEGLGQNDRALRAEMIKVSRFFYDYFVKFGHPEKGNSFKTKDDDPAAWPTEKVIHCAEREKSRICEPIGRWAWELTRDWLVDQRVIAPDE</sequence>
<dbReference type="Proteomes" id="UP000464178">
    <property type="component" value="Chromosome"/>
</dbReference>
<reference evidence="1 2" key="1">
    <citation type="submission" date="2019-05" db="EMBL/GenBank/DDBJ databases">
        <authorList>
            <consortium name="Science for Life Laboratories"/>
        </authorList>
    </citation>
    <scope>NUCLEOTIDE SEQUENCE [LARGE SCALE GENOMIC DNA]</scope>
    <source>
        <strain evidence="1">Soil9</strain>
    </source>
</reference>
<protein>
    <submittedName>
        <fullName evidence="1">Uncharacterized protein</fullName>
    </submittedName>
</protein>
<dbReference type="KEGG" id="gms:SOIL9_48220"/>
<accession>A0A6P2D0E2</accession>
<name>A0A6P2D0E2_9BACT</name>
<evidence type="ECO:0000313" key="2">
    <source>
        <dbReference type="Proteomes" id="UP000464178"/>
    </source>
</evidence>
<gene>
    <name evidence="1" type="ORF">SOIL9_48220</name>
</gene>
<evidence type="ECO:0000313" key="1">
    <source>
        <dbReference type="EMBL" id="VTR92892.1"/>
    </source>
</evidence>
<dbReference type="AlphaFoldDB" id="A0A6P2D0E2"/>
<dbReference type="EMBL" id="LR593886">
    <property type="protein sequence ID" value="VTR92892.1"/>
    <property type="molecule type" value="Genomic_DNA"/>
</dbReference>
<keyword evidence="2" id="KW-1185">Reference proteome</keyword>
<organism evidence="1 2">
    <name type="scientific">Gemmata massiliana</name>
    <dbReference type="NCBI Taxonomy" id="1210884"/>
    <lineage>
        <taxon>Bacteria</taxon>
        <taxon>Pseudomonadati</taxon>
        <taxon>Planctomycetota</taxon>
        <taxon>Planctomycetia</taxon>
        <taxon>Gemmatales</taxon>
        <taxon>Gemmataceae</taxon>
        <taxon>Gemmata</taxon>
    </lineage>
</organism>